<dbReference type="SUPFAM" id="SSF81660">
    <property type="entry name" value="Metal cation-transporting ATPase, ATP-binding domain N"/>
    <property type="match status" value="1"/>
</dbReference>
<dbReference type="EC" id="7.1.2.1" evidence="3"/>
<evidence type="ECO:0000256" key="11">
    <source>
        <dbReference type="SAM" id="Phobius"/>
    </source>
</evidence>
<dbReference type="GO" id="GO:0008553">
    <property type="term" value="F:P-type proton-exporting transporter activity"/>
    <property type="evidence" value="ECO:0007669"/>
    <property type="project" value="UniProtKB-EC"/>
</dbReference>
<dbReference type="SMART" id="SM00831">
    <property type="entry name" value="Cation_ATPase_N"/>
    <property type="match status" value="1"/>
</dbReference>
<feature type="compositionally biased region" description="Basic and acidic residues" evidence="10">
    <location>
        <begin position="20"/>
        <end position="33"/>
    </location>
</feature>
<dbReference type="InterPro" id="IPR018303">
    <property type="entry name" value="ATPase_P-typ_P_site"/>
</dbReference>
<dbReference type="Pfam" id="PF00690">
    <property type="entry name" value="Cation_ATPase_N"/>
    <property type="match status" value="1"/>
</dbReference>
<reference evidence="13" key="2">
    <citation type="journal article" date="2023" name="IMA Fungus">
        <title>Comparative genomic study of the Penicillium genus elucidates a diverse pangenome and 15 lateral gene transfer events.</title>
        <authorList>
            <person name="Petersen C."/>
            <person name="Sorensen T."/>
            <person name="Nielsen M.R."/>
            <person name="Sondergaard T.E."/>
            <person name="Sorensen J.L."/>
            <person name="Fitzpatrick D.A."/>
            <person name="Frisvad J.C."/>
            <person name="Nielsen K.L."/>
        </authorList>
    </citation>
    <scope>NUCLEOTIDE SEQUENCE</scope>
    <source>
        <strain evidence="13">IBT 29677</strain>
    </source>
</reference>
<name>A0A9W9VMJ5_9EURO</name>
<dbReference type="InterPro" id="IPR023299">
    <property type="entry name" value="ATPase_P-typ_cyto_dom_N"/>
</dbReference>
<dbReference type="InterPro" id="IPR001757">
    <property type="entry name" value="P_typ_ATPase"/>
</dbReference>
<feature type="transmembrane region" description="Helical" evidence="11">
    <location>
        <begin position="285"/>
        <end position="311"/>
    </location>
</feature>
<evidence type="ECO:0000259" key="12">
    <source>
        <dbReference type="SMART" id="SM00831"/>
    </source>
</evidence>
<dbReference type="EMBL" id="JAPZBU010000009">
    <property type="protein sequence ID" value="KAJ5385898.1"/>
    <property type="molecule type" value="Genomic_DNA"/>
</dbReference>
<dbReference type="NCBIfam" id="TIGR01494">
    <property type="entry name" value="ATPase_P-type"/>
    <property type="match status" value="1"/>
</dbReference>
<evidence type="ECO:0000256" key="6">
    <source>
        <dbReference type="ARBA" id="ARBA00022840"/>
    </source>
</evidence>
<dbReference type="Gene3D" id="1.20.1110.10">
    <property type="entry name" value="Calcium-transporting ATPase, transmembrane domain"/>
    <property type="match status" value="1"/>
</dbReference>
<evidence type="ECO:0000256" key="2">
    <source>
        <dbReference type="ARBA" id="ARBA00008804"/>
    </source>
</evidence>
<dbReference type="Proteomes" id="UP001147747">
    <property type="component" value="Unassembled WGS sequence"/>
</dbReference>
<evidence type="ECO:0000313" key="14">
    <source>
        <dbReference type="Proteomes" id="UP001147747"/>
    </source>
</evidence>
<dbReference type="PRINTS" id="PR00119">
    <property type="entry name" value="CATATPASE"/>
</dbReference>
<comment type="similarity">
    <text evidence="2">Belongs to the cation transport ATPase (P-type) (TC 3.A.3) family. Type IIIA subfamily.</text>
</comment>
<dbReference type="Gene3D" id="2.70.150.10">
    <property type="entry name" value="Calcium-transporting ATPase, cytoplasmic transduction domain A"/>
    <property type="match status" value="1"/>
</dbReference>
<evidence type="ECO:0000256" key="5">
    <source>
        <dbReference type="ARBA" id="ARBA00022741"/>
    </source>
</evidence>
<feature type="domain" description="Cation-transporting P-type ATPase N-terminal" evidence="12">
    <location>
        <begin position="70"/>
        <end position="138"/>
    </location>
</feature>
<dbReference type="InterPro" id="IPR023298">
    <property type="entry name" value="ATPase_P-typ_TM_dom_sf"/>
</dbReference>
<dbReference type="Pfam" id="PF00122">
    <property type="entry name" value="E1-E2_ATPase"/>
    <property type="match status" value="1"/>
</dbReference>
<dbReference type="GO" id="GO:0016887">
    <property type="term" value="F:ATP hydrolysis activity"/>
    <property type="evidence" value="ECO:0007669"/>
    <property type="project" value="InterPro"/>
</dbReference>
<dbReference type="OrthoDB" id="116380at2759"/>
<feature type="transmembrane region" description="Helical" evidence="11">
    <location>
        <begin position="111"/>
        <end position="133"/>
    </location>
</feature>
<gene>
    <name evidence="13" type="ORF">N7509_008439</name>
</gene>
<dbReference type="InterPro" id="IPR008250">
    <property type="entry name" value="ATPase_P-typ_transduc_dom_A_sf"/>
</dbReference>
<evidence type="ECO:0000256" key="1">
    <source>
        <dbReference type="ARBA" id="ARBA00004141"/>
    </source>
</evidence>
<accession>A0A9W9VMJ5</accession>
<keyword evidence="7" id="KW-1278">Translocase</keyword>
<dbReference type="AlphaFoldDB" id="A0A9W9VMJ5"/>
<keyword evidence="6" id="KW-0067">ATP-binding</keyword>
<dbReference type="GeneID" id="81372056"/>
<dbReference type="PROSITE" id="PS00154">
    <property type="entry name" value="ATPASE_E1_E2"/>
    <property type="match status" value="1"/>
</dbReference>
<evidence type="ECO:0000256" key="4">
    <source>
        <dbReference type="ARBA" id="ARBA00022692"/>
    </source>
</evidence>
<evidence type="ECO:0000256" key="3">
    <source>
        <dbReference type="ARBA" id="ARBA00012476"/>
    </source>
</evidence>
<feature type="compositionally biased region" description="Polar residues" evidence="10">
    <location>
        <begin position="7"/>
        <end position="16"/>
    </location>
</feature>
<dbReference type="InterPro" id="IPR023214">
    <property type="entry name" value="HAD_sf"/>
</dbReference>
<keyword evidence="14" id="KW-1185">Reference proteome</keyword>
<evidence type="ECO:0000256" key="7">
    <source>
        <dbReference type="ARBA" id="ARBA00022967"/>
    </source>
</evidence>
<dbReference type="InterPro" id="IPR004014">
    <property type="entry name" value="ATPase_P-typ_cation-transptr_N"/>
</dbReference>
<feature type="transmembrane region" description="Helical" evidence="11">
    <location>
        <begin position="323"/>
        <end position="351"/>
    </location>
</feature>
<dbReference type="RefSeq" id="XP_056483696.1">
    <property type="nucleotide sequence ID" value="XM_056633076.1"/>
</dbReference>
<comment type="subcellular location">
    <subcellularLocation>
        <location evidence="1">Membrane</location>
        <topology evidence="1">Multi-pass membrane protein</topology>
    </subcellularLocation>
</comment>
<dbReference type="Gene3D" id="3.40.1110.10">
    <property type="entry name" value="Calcium-transporting ATPase, cytoplasmic domain N"/>
    <property type="match status" value="1"/>
</dbReference>
<dbReference type="Gene3D" id="3.40.50.1000">
    <property type="entry name" value="HAD superfamily/HAD-like"/>
    <property type="match status" value="1"/>
</dbReference>
<evidence type="ECO:0000256" key="9">
    <source>
        <dbReference type="ARBA" id="ARBA00023136"/>
    </source>
</evidence>
<dbReference type="FunFam" id="3.40.1110.10:FF:000005">
    <property type="entry name" value="Plasma membrane ATPase"/>
    <property type="match status" value="1"/>
</dbReference>
<keyword evidence="5" id="KW-0547">Nucleotide-binding</keyword>
<proteinExistence type="inferred from homology"/>
<evidence type="ECO:0000313" key="13">
    <source>
        <dbReference type="EMBL" id="KAJ5385898.1"/>
    </source>
</evidence>
<evidence type="ECO:0000256" key="10">
    <source>
        <dbReference type="SAM" id="MobiDB-lite"/>
    </source>
</evidence>
<organism evidence="13 14">
    <name type="scientific">Penicillium cosmopolitanum</name>
    <dbReference type="NCBI Taxonomy" id="1131564"/>
    <lineage>
        <taxon>Eukaryota</taxon>
        <taxon>Fungi</taxon>
        <taxon>Dikarya</taxon>
        <taxon>Ascomycota</taxon>
        <taxon>Pezizomycotina</taxon>
        <taxon>Eurotiomycetes</taxon>
        <taxon>Eurotiomycetidae</taxon>
        <taxon>Eurotiales</taxon>
        <taxon>Aspergillaceae</taxon>
        <taxon>Penicillium</taxon>
    </lineage>
</organism>
<evidence type="ECO:0000256" key="8">
    <source>
        <dbReference type="ARBA" id="ARBA00022989"/>
    </source>
</evidence>
<feature type="region of interest" description="Disordered" evidence="10">
    <location>
        <begin position="1"/>
        <end position="33"/>
    </location>
</feature>
<dbReference type="PANTHER" id="PTHR42861">
    <property type="entry name" value="CALCIUM-TRANSPORTING ATPASE"/>
    <property type="match status" value="1"/>
</dbReference>
<reference evidence="13" key="1">
    <citation type="submission" date="2022-12" db="EMBL/GenBank/DDBJ databases">
        <authorList>
            <person name="Petersen C."/>
        </authorList>
    </citation>
    <scope>NUCLEOTIDE SEQUENCE</scope>
    <source>
        <strain evidence="13">IBT 29677</strain>
    </source>
</reference>
<dbReference type="SUPFAM" id="SSF81665">
    <property type="entry name" value="Calcium ATPase, transmembrane domain M"/>
    <property type="match status" value="1"/>
</dbReference>
<sequence>MKHHSESTNVSLTSDPQDAIAREKQIAGRSKDADAASLDLLIQELELQDGGEKEPDVLSIYTGTETFKDDDTTAPCPFDTDPEHGLTDAEVLAARRKHGWNRMKEQKKRHLLKFLGLFVGPVQFVMEVAAILAAGLQDWIDFGVILGLLLLNACVGFIQEYHAGNIVDSLKETLALKATVIRNGHKFEIRAEEVVPGDVILVDDGTIVAGDGFIVSPAAHLQIDQSSITGESLAVDKTTGEKVWASSAIKRGEAALIVTRTGDKTFVGKAAGLVTQANGVGHFTLVLNGISMVLLILVCLTLFIVWVSAYYRSDPIIDILEYTLAITIVGVPVGLPAVVTTTMAVGASYLAKKSAIVQKLSAIESLAGVQILCSDKTGTLTRNRLKLGDPFTSPGITSDELMVTACLAATRKKTGIDAIDRVFIKSLRKYPLAKKLLPTFHVLEFHPFDPVAKKVTAVVESQEGEKMICVKGAPIQVLQTVKENHPIPENVESAYLAKVAEFATRGFRALGVARKRGSEPWEILGIMPCYDPPSS</sequence>
<dbReference type="GO" id="GO:0005524">
    <property type="term" value="F:ATP binding"/>
    <property type="evidence" value="ECO:0007669"/>
    <property type="project" value="UniProtKB-KW"/>
</dbReference>
<keyword evidence="9 11" id="KW-0472">Membrane</keyword>
<keyword evidence="8 11" id="KW-1133">Transmembrane helix</keyword>
<keyword evidence="4 11" id="KW-0812">Transmembrane</keyword>
<comment type="caution">
    <text evidence="13">The sequence shown here is derived from an EMBL/GenBank/DDBJ whole genome shotgun (WGS) entry which is preliminary data.</text>
</comment>
<feature type="transmembrane region" description="Helical" evidence="11">
    <location>
        <begin position="139"/>
        <end position="158"/>
    </location>
</feature>
<dbReference type="SUPFAM" id="SSF81653">
    <property type="entry name" value="Calcium ATPase, transduction domain A"/>
    <property type="match status" value="1"/>
</dbReference>
<protein>
    <recommendedName>
        <fullName evidence="3">P-type H(+)-exporting transporter</fullName>
        <ecNumber evidence="3">7.1.2.1</ecNumber>
    </recommendedName>
</protein>
<dbReference type="InterPro" id="IPR059000">
    <property type="entry name" value="ATPase_P-type_domA"/>
</dbReference>
<dbReference type="GO" id="GO:0016020">
    <property type="term" value="C:membrane"/>
    <property type="evidence" value="ECO:0007669"/>
    <property type="project" value="UniProtKB-SubCell"/>
</dbReference>